<feature type="compositionally biased region" description="Low complexity" evidence="1">
    <location>
        <begin position="17"/>
        <end position="33"/>
    </location>
</feature>
<protein>
    <submittedName>
        <fullName evidence="2">Uncharacterized protein</fullName>
    </submittedName>
</protein>
<dbReference type="AlphaFoldDB" id="A0AAW2L1E5"/>
<sequence length="51" mass="5205">MPPRRGPAQPSPGWGNSPAKSASACWAPAARRPTYWSSSAARRGTPGGASP</sequence>
<evidence type="ECO:0000313" key="2">
    <source>
        <dbReference type="EMBL" id="KAL0312663.1"/>
    </source>
</evidence>
<reference evidence="2" key="1">
    <citation type="submission" date="2020-06" db="EMBL/GenBank/DDBJ databases">
        <authorList>
            <person name="Li T."/>
            <person name="Hu X."/>
            <person name="Zhang T."/>
            <person name="Song X."/>
            <person name="Zhang H."/>
            <person name="Dai N."/>
            <person name="Sheng W."/>
            <person name="Hou X."/>
            <person name="Wei L."/>
        </authorList>
    </citation>
    <scope>NUCLEOTIDE SEQUENCE</scope>
    <source>
        <strain evidence="2">G02</strain>
        <tissue evidence="2">Leaf</tissue>
    </source>
</reference>
<feature type="region of interest" description="Disordered" evidence="1">
    <location>
        <begin position="1"/>
        <end position="51"/>
    </location>
</feature>
<reference evidence="2" key="2">
    <citation type="journal article" date="2024" name="Plant">
        <title>Genomic evolution and insights into agronomic trait innovations of Sesamum species.</title>
        <authorList>
            <person name="Miao H."/>
            <person name="Wang L."/>
            <person name="Qu L."/>
            <person name="Liu H."/>
            <person name="Sun Y."/>
            <person name="Le M."/>
            <person name="Wang Q."/>
            <person name="Wei S."/>
            <person name="Zheng Y."/>
            <person name="Lin W."/>
            <person name="Duan Y."/>
            <person name="Cao H."/>
            <person name="Xiong S."/>
            <person name="Wang X."/>
            <person name="Wei L."/>
            <person name="Li C."/>
            <person name="Ma Q."/>
            <person name="Ju M."/>
            <person name="Zhao R."/>
            <person name="Li G."/>
            <person name="Mu C."/>
            <person name="Tian Q."/>
            <person name="Mei H."/>
            <person name="Zhang T."/>
            <person name="Gao T."/>
            <person name="Zhang H."/>
        </authorList>
    </citation>
    <scope>NUCLEOTIDE SEQUENCE</scope>
    <source>
        <strain evidence="2">G02</strain>
    </source>
</reference>
<accession>A0AAW2L1E5</accession>
<comment type="caution">
    <text evidence="2">The sequence shown here is derived from an EMBL/GenBank/DDBJ whole genome shotgun (WGS) entry which is preliminary data.</text>
</comment>
<evidence type="ECO:0000256" key="1">
    <source>
        <dbReference type="SAM" id="MobiDB-lite"/>
    </source>
</evidence>
<gene>
    <name evidence="2" type="ORF">Sradi_5665600</name>
</gene>
<proteinExistence type="predicted"/>
<organism evidence="2">
    <name type="scientific">Sesamum radiatum</name>
    <name type="common">Black benniseed</name>
    <dbReference type="NCBI Taxonomy" id="300843"/>
    <lineage>
        <taxon>Eukaryota</taxon>
        <taxon>Viridiplantae</taxon>
        <taxon>Streptophyta</taxon>
        <taxon>Embryophyta</taxon>
        <taxon>Tracheophyta</taxon>
        <taxon>Spermatophyta</taxon>
        <taxon>Magnoliopsida</taxon>
        <taxon>eudicotyledons</taxon>
        <taxon>Gunneridae</taxon>
        <taxon>Pentapetalae</taxon>
        <taxon>asterids</taxon>
        <taxon>lamiids</taxon>
        <taxon>Lamiales</taxon>
        <taxon>Pedaliaceae</taxon>
        <taxon>Sesamum</taxon>
    </lineage>
</organism>
<name>A0AAW2L1E5_SESRA</name>
<dbReference type="EMBL" id="JACGWJ010000026">
    <property type="protein sequence ID" value="KAL0312663.1"/>
    <property type="molecule type" value="Genomic_DNA"/>
</dbReference>